<dbReference type="EMBL" id="CP003051">
    <property type="protein sequence ID" value="AGA89493.1"/>
    <property type="molecule type" value="Genomic_DNA"/>
</dbReference>
<dbReference type="PROSITE" id="PS51257">
    <property type="entry name" value="PROKAR_LIPOPROTEIN"/>
    <property type="match status" value="1"/>
</dbReference>
<dbReference type="HOGENOM" id="CLU_2738783_0_0_6"/>
<evidence type="ECO:0000313" key="3">
    <source>
        <dbReference type="Proteomes" id="UP000010816"/>
    </source>
</evidence>
<proteinExistence type="predicted"/>
<name>L0GRX5_9GAMM</name>
<dbReference type="AlphaFoldDB" id="L0GRX5"/>
<dbReference type="STRING" id="765912.Thimo_0653"/>
<reference evidence="2 3" key="1">
    <citation type="submission" date="2011-09" db="EMBL/GenBank/DDBJ databases">
        <title>Complete sequence of chromosome of Thioflavicoccus mobilis 8321.</title>
        <authorList>
            <consortium name="US DOE Joint Genome Institute"/>
            <person name="Lucas S."/>
            <person name="Han J."/>
            <person name="Lapidus A."/>
            <person name="Cheng J.-F."/>
            <person name="Goodwin L."/>
            <person name="Pitluck S."/>
            <person name="Peters L."/>
            <person name="Ovchinnikova G."/>
            <person name="Lu M."/>
            <person name="Detter J.C."/>
            <person name="Han C."/>
            <person name="Tapia R."/>
            <person name="Land M."/>
            <person name="Hauser L."/>
            <person name="Kyrpides N."/>
            <person name="Ivanova N."/>
            <person name="Pagani I."/>
            <person name="Vogl K."/>
            <person name="Liu Z."/>
            <person name="Imhoff J."/>
            <person name="Thiel V."/>
            <person name="Frigaard N.-U."/>
            <person name="Bryant D."/>
            <person name="Woyke T."/>
        </authorList>
    </citation>
    <scope>NUCLEOTIDE SEQUENCE [LARGE SCALE GENOMIC DNA]</scope>
    <source>
        <strain evidence="2 3">8321</strain>
    </source>
</reference>
<protein>
    <submittedName>
        <fullName evidence="2">Uncharacterized protein</fullName>
    </submittedName>
</protein>
<keyword evidence="1" id="KW-0732">Signal</keyword>
<sequence>MRHRVNSPGGRRALRIAGLASALVALAGCSSPAVKDVDDAQYETIRPGYYVELGDGVDIPARLFIYRGTAS</sequence>
<organism evidence="2 3">
    <name type="scientific">Thioflavicoccus mobilis 8321</name>
    <dbReference type="NCBI Taxonomy" id="765912"/>
    <lineage>
        <taxon>Bacteria</taxon>
        <taxon>Pseudomonadati</taxon>
        <taxon>Pseudomonadota</taxon>
        <taxon>Gammaproteobacteria</taxon>
        <taxon>Chromatiales</taxon>
        <taxon>Chromatiaceae</taxon>
        <taxon>Thioflavicoccus</taxon>
    </lineage>
</organism>
<evidence type="ECO:0000313" key="2">
    <source>
        <dbReference type="EMBL" id="AGA89493.1"/>
    </source>
</evidence>
<accession>L0GRX5</accession>
<evidence type="ECO:0000256" key="1">
    <source>
        <dbReference type="SAM" id="SignalP"/>
    </source>
</evidence>
<gene>
    <name evidence="2" type="ORF">Thimo_0653</name>
</gene>
<dbReference type="KEGG" id="tmb:Thimo_0653"/>
<feature type="chain" id="PRO_5003942948" evidence="1">
    <location>
        <begin position="28"/>
        <end position="71"/>
    </location>
</feature>
<dbReference type="RefSeq" id="WP_015279640.1">
    <property type="nucleotide sequence ID" value="NC_019940.1"/>
</dbReference>
<feature type="signal peptide" evidence="1">
    <location>
        <begin position="1"/>
        <end position="27"/>
    </location>
</feature>
<dbReference type="Proteomes" id="UP000010816">
    <property type="component" value="Chromosome"/>
</dbReference>
<keyword evidence="3" id="KW-1185">Reference proteome</keyword>